<dbReference type="AlphaFoldDB" id="A0A7G5GP72"/>
<reference evidence="1 2" key="1">
    <citation type="submission" date="2020-07" db="EMBL/GenBank/DDBJ databases">
        <title>Spirosoma foliorum sp. nov., isolated from the leaves on the Nejang mountain Korea, Republic of.</title>
        <authorList>
            <person name="Ho H."/>
            <person name="Lee Y.-J."/>
            <person name="Nurcahyanto D.-A."/>
            <person name="Kim S.-G."/>
        </authorList>
    </citation>
    <scope>NUCLEOTIDE SEQUENCE [LARGE SCALE GENOMIC DNA]</scope>
    <source>
        <strain evidence="1 2">PL0136</strain>
    </source>
</reference>
<gene>
    <name evidence="1" type="ORF">H3H32_22045</name>
</gene>
<dbReference type="Proteomes" id="UP000515369">
    <property type="component" value="Chromosome"/>
</dbReference>
<accession>A0A7G5GP72</accession>
<proteinExistence type="predicted"/>
<evidence type="ECO:0000313" key="1">
    <source>
        <dbReference type="EMBL" id="QMW00664.1"/>
    </source>
</evidence>
<organism evidence="1 2">
    <name type="scientific">Spirosoma foliorum</name>
    <dbReference type="NCBI Taxonomy" id="2710596"/>
    <lineage>
        <taxon>Bacteria</taxon>
        <taxon>Pseudomonadati</taxon>
        <taxon>Bacteroidota</taxon>
        <taxon>Cytophagia</taxon>
        <taxon>Cytophagales</taxon>
        <taxon>Cytophagaceae</taxon>
        <taxon>Spirosoma</taxon>
    </lineage>
</organism>
<evidence type="ECO:0000313" key="2">
    <source>
        <dbReference type="Proteomes" id="UP000515369"/>
    </source>
</evidence>
<sequence>MSKPTYTSIPPTTDSVYWMLKSSDGKTSIYVPRDRDLDRQLKIKFQAEVAARTSIKRKKDHR</sequence>
<dbReference type="EMBL" id="CP059732">
    <property type="protein sequence ID" value="QMW00664.1"/>
    <property type="molecule type" value="Genomic_DNA"/>
</dbReference>
<dbReference type="RefSeq" id="WP_182457778.1">
    <property type="nucleotide sequence ID" value="NZ_CP059732.1"/>
</dbReference>
<protein>
    <submittedName>
        <fullName evidence="1">Uncharacterized protein</fullName>
    </submittedName>
</protein>
<name>A0A7G5GP72_9BACT</name>
<keyword evidence="2" id="KW-1185">Reference proteome</keyword>
<dbReference type="KEGG" id="sfol:H3H32_22045"/>